<proteinExistence type="predicted"/>
<dbReference type="InterPro" id="IPR015943">
    <property type="entry name" value="WD40/YVTN_repeat-like_dom_sf"/>
</dbReference>
<dbReference type="GO" id="GO:0000127">
    <property type="term" value="C:transcription factor TFIIIC complex"/>
    <property type="evidence" value="ECO:0007669"/>
    <property type="project" value="TreeGrafter"/>
</dbReference>
<reference evidence="6" key="1">
    <citation type="journal article" date="2020" name="Stud. Mycol.">
        <title>101 Dothideomycetes genomes: A test case for predicting lifestyles and emergence of pathogens.</title>
        <authorList>
            <person name="Haridas S."/>
            <person name="Albert R."/>
            <person name="Binder M."/>
            <person name="Bloem J."/>
            <person name="LaButti K."/>
            <person name="Salamov A."/>
            <person name="Andreopoulos B."/>
            <person name="Baker S."/>
            <person name="Barry K."/>
            <person name="Bills G."/>
            <person name="Bluhm B."/>
            <person name="Cannon C."/>
            <person name="Castanera R."/>
            <person name="Culley D."/>
            <person name="Daum C."/>
            <person name="Ezra D."/>
            <person name="Gonzalez J."/>
            <person name="Henrissat B."/>
            <person name="Kuo A."/>
            <person name="Liang C."/>
            <person name="Lipzen A."/>
            <person name="Lutzoni F."/>
            <person name="Magnuson J."/>
            <person name="Mondo S."/>
            <person name="Nolan M."/>
            <person name="Ohm R."/>
            <person name="Pangilinan J."/>
            <person name="Park H.-J."/>
            <person name="Ramirez L."/>
            <person name="Alfaro M."/>
            <person name="Sun H."/>
            <person name="Tritt A."/>
            <person name="Yoshinaga Y."/>
            <person name="Zwiers L.-H."/>
            <person name="Turgeon B."/>
            <person name="Goodwin S."/>
            <person name="Spatafora J."/>
            <person name="Crous P."/>
            <person name="Grigoriev I."/>
        </authorList>
    </citation>
    <scope>NUCLEOTIDE SEQUENCE [LARGE SCALE GENOMIC DNA]</scope>
    <source>
        <strain evidence="6">CBS 304.66</strain>
    </source>
</reference>
<organism evidence="5 6">
    <name type="scientific">Lojkania enalia</name>
    <dbReference type="NCBI Taxonomy" id="147567"/>
    <lineage>
        <taxon>Eukaryota</taxon>
        <taxon>Fungi</taxon>
        <taxon>Dikarya</taxon>
        <taxon>Ascomycota</taxon>
        <taxon>Pezizomycotina</taxon>
        <taxon>Dothideomycetes</taxon>
        <taxon>Pleosporomycetidae</taxon>
        <taxon>Pleosporales</taxon>
        <taxon>Pleosporales incertae sedis</taxon>
        <taxon>Lojkania</taxon>
    </lineage>
</organism>
<dbReference type="InterPro" id="IPR036322">
    <property type="entry name" value="WD40_repeat_dom_sf"/>
</dbReference>
<dbReference type="Proteomes" id="UP000800093">
    <property type="component" value="Unassembled WGS sequence"/>
</dbReference>
<dbReference type="GO" id="GO:0006383">
    <property type="term" value="P:transcription by RNA polymerase III"/>
    <property type="evidence" value="ECO:0007669"/>
    <property type="project" value="TreeGrafter"/>
</dbReference>
<evidence type="ECO:0000313" key="5">
    <source>
        <dbReference type="EMBL" id="KAF2268016.1"/>
    </source>
</evidence>
<dbReference type="GO" id="GO:0005634">
    <property type="term" value="C:nucleus"/>
    <property type="evidence" value="ECO:0007669"/>
    <property type="project" value="UniProtKB-SubCell"/>
</dbReference>
<feature type="region of interest" description="Disordered" evidence="4">
    <location>
        <begin position="1"/>
        <end position="174"/>
    </location>
</feature>
<evidence type="ECO:0000256" key="4">
    <source>
        <dbReference type="SAM" id="MobiDB-lite"/>
    </source>
</evidence>
<keyword evidence="3" id="KW-0539">Nucleus</keyword>
<feature type="compositionally biased region" description="Basic and acidic residues" evidence="4">
    <location>
        <begin position="30"/>
        <end position="52"/>
    </location>
</feature>
<evidence type="ECO:0000313" key="6">
    <source>
        <dbReference type="Proteomes" id="UP000800093"/>
    </source>
</evidence>
<feature type="compositionally biased region" description="Acidic residues" evidence="4">
    <location>
        <begin position="53"/>
        <end position="90"/>
    </location>
</feature>
<feature type="compositionally biased region" description="Low complexity" evidence="4">
    <location>
        <begin position="135"/>
        <end position="156"/>
    </location>
</feature>
<feature type="region of interest" description="Disordered" evidence="4">
    <location>
        <begin position="668"/>
        <end position="709"/>
    </location>
</feature>
<comment type="caution">
    <text evidence="5">The sequence shown here is derived from an EMBL/GenBank/DDBJ whole genome shotgun (WGS) entry which is preliminary data.</text>
</comment>
<evidence type="ECO:0000256" key="2">
    <source>
        <dbReference type="ARBA" id="ARBA00023163"/>
    </source>
</evidence>
<evidence type="ECO:0000256" key="1">
    <source>
        <dbReference type="ARBA" id="ARBA00004123"/>
    </source>
</evidence>
<dbReference type="AlphaFoldDB" id="A0A9P4N938"/>
<dbReference type="OrthoDB" id="4703at2759"/>
<dbReference type="PANTHER" id="PTHR15052:SF2">
    <property type="entry name" value="GENERAL TRANSCRIPTION FACTOR 3C POLYPEPTIDE 2"/>
    <property type="match status" value="1"/>
</dbReference>
<keyword evidence="2" id="KW-0804">Transcription</keyword>
<dbReference type="Gene3D" id="2.130.10.10">
    <property type="entry name" value="YVTN repeat-like/Quinoprotein amine dehydrogenase"/>
    <property type="match status" value="1"/>
</dbReference>
<name>A0A9P4N938_9PLEO</name>
<evidence type="ECO:0008006" key="7">
    <source>
        <dbReference type="Google" id="ProtNLM"/>
    </source>
</evidence>
<dbReference type="SUPFAM" id="SSF50978">
    <property type="entry name" value="WD40 repeat-like"/>
    <property type="match status" value="1"/>
</dbReference>
<dbReference type="EMBL" id="ML986588">
    <property type="protein sequence ID" value="KAF2268016.1"/>
    <property type="molecule type" value="Genomic_DNA"/>
</dbReference>
<dbReference type="PANTHER" id="PTHR15052">
    <property type="entry name" value="RNA POLYMERASE III TRANSCRIPTION INITIATION FACTOR COMPLEX SUBUNIT"/>
    <property type="match status" value="1"/>
</dbReference>
<accession>A0A9P4N938</accession>
<protein>
    <recommendedName>
        <fullName evidence="7">Transcription factor TFIIIC complex subunit Tfc6</fullName>
    </recommendedName>
</protein>
<feature type="compositionally biased region" description="Basic and acidic residues" evidence="4">
    <location>
        <begin position="668"/>
        <end position="686"/>
    </location>
</feature>
<sequence length="785" mass="88258">MQAHRHDEEQAQTDANIEEEQLSRNKTSGRQHDNQEKKSSRDMRNEQKKYDDGDNDDDDDYYEELVGEEGGENDEDEDDIVDEDDEESDIDASMQPLEVVPRSETVIAVELDTEPNPSTPNPGREQARKNQRTGLTTPLKSPGKPTKTPGTKSGTKPPDRGVAAWSKGGGQEHRLKQLFGPTRGDLEPVLLTTDQWDSQLTLPSRTEGGLRHSYFVKDSEREIEIIRAREFLAGVGRRNFGASQKTKLLSEAEGEIYMVNEGPEEINMLMGPSTTPQLYALKQGTCLSTAAPFPNKKNRRGWVFNLGSRVQEAQWVPNEKGRTQYLAVAVQQRDKTARRRGKFENPKTPAFTPTKPFPASIQIWAFKSDDKGDLQWKKSPQLELVICTDWGAIRQFRWCPIAPADTVEPLEGENTVRLGLLAGIWSDGKVRILDISYEKAHSAFHQTKYIHYAKASFEVYFENSLPTCLHWLSGTTLIVSTAHGSLAYWTLTVDGAFAPSTWLTDKPYNPPPRWSMPVADTYIISVVSGYPSRSTFVSITSAGGFCMLLDLRSPWIDHCYGPRARIFGLCQAWHEHTQSFIMPDEFYFIRCNTIRRYYANILTMRLDSQIVCCATSPVHPGVLIGGSDGTVVAGNPLRRLIRHKAELWQQIWFSHEWRRPVDQLAVSIKDDTDASRQSPEKDKEDTGDSDDGASSEPTEPKPVVPPEVLEKPLTRFSEGFRVEQITLHQSNHRGGKKLAESGKFLTIYEDPSRITCLAWNPNLKYGTWAVAGMGSGLLRVEDIGV</sequence>
<comment type="subcellular location">
    <subcellularLocation>
        <location evidence="1">Nucleus</location>
    </subcellularLocation>
</comment>
<keyword evidence="6" id="KW-1185">Reference proteome</keyword>
<gene>
    <name evidence="5" type="ORF">CC78DRAFT_565802</name>
</gene>
<dbReference type="InterPro" id="IPR052416">
    <property type="entry name" value="GTF3C_component"/>
</dbReference>
<evidence type="ECO:0000256" key="3">
    <source>
        <dbReference type="ARBA" id="ARBA00023242"/>
    </source>
</evidence>